<dbReference type="FunCoup" id="A0A7N4P423">
    <property type="interactions" value="34"/>
</dbReference>
<keyword evidence="1" id="KW-1133">Transmembrane helix</keyword>
<proteinExistence type="predicted"/>
<gene>
    <name evidence="2" type="primary">TMEM217</name>
</gene>
<evidence type="ECO:0000313" key="3">
    <source>
        <dbReference type="Proteomes" id="UP000007648"/>
    </source>
</evidence>
<dbReference type="GeneTree" id="ENSGT00730000111479"/>
<organism evidence="2 3">
    <name type="scientific">Sarcophilus harrisii</name>
    <name type="common">Tasmanian devil</name>
    <name type="synonym">Sarcophilus laniarius</name>
    <dbReference type="NCBI Taxonomy" id="9305"/>
    <lineage>
        <taxon>Eukaryota</taxon>
        <taxon>Metazoa</taxon>
        <taxon>Chordata</taxon>
        <taxon>Craniata</taxon>
        <taxon>Vertebrata</taxon>
        <taxon>Euteleostomi</taxon>
        <taxon>Mammalia</taxon>
        <taxon>Metatheria</taxon>
        <taxon>Dasyuromorphia</taxon>
        <taxon>Dasyuridae</taxon>
        <taxon>Sarcophilus</taxon>
    </lineage>
</organism>
<keyword evidence="1" id="KW-0472">Membrane</keyword>
<dbReference type="InterPro" id="IPR027862">
    <property type="entry name" value="DUF4534"/>
</dbReference>
<dbReference type="RefSeq" id="XP_031820806.1">
    <property type="nucleotide sequence ID" value="XM_031964946.1"/>
</dbReference>
<dbReference type="AlphaFoldDB" id="A0A7N4P423"/>
<dbReference type="OrthoDB" id="8878550at2759"/>
<reference evidence="2" key="2">
    <citation type="submission" date="2025-08" db="UniProtKB">
        <authorList>
            <consortium name="Ensembl"/>
        </authorList>
    </citation>
    <scope>IDENTIFICATION</scope>
</reference>
<dbReference type="PANTHER" id="PTHR34928:SF2">
    <property type="entry name" value="TRANSMEMBRANE PROTEIN 217"/>
    <property type="match status" value="1"/>
</dbReference>
<feature type="transmembrane region" description="Helical" evidence="1">
    <location>
        <begin position="91"/>
        <end position="110"/>
    </location>
</feature>
<feature type="transmembrane region" description="Helical" evidence="1">
    <location>
        <begin position="59"/>
        <end position="79"/>
    </location>
</feature>
<dbReference type="Ensembl" id="ENSSHAT00000045228.1">
    <property type="protein sequence ID" value="ENSSHAP00000032012.1"/>
    <property type="gene ID" value="ENSSHAG00000025311.1"/>
</dbReference>
<evidence type="ECO:0000256" key="1">
    <source>
        <dbReference type="SAM" id="Phobius"/>
    </source>
</evidence>
<keyword evidence="1" id="KW-0812">Transmembrane</keyword>
<keyword evidence="3" id="KW-1185">Reference proteome</keyword>
<accession>A0A7N4P423</accession>
<feature type="transmembrane region" description="Helical" evidence="1">
    <location>
        <begin position="130"/>
        <end position="148"/>
    </location>
</feature>
<protein>
    <submittedName>
        <fullName evidence="2">Transmembrane protein 217</fullName>
    </submittedName>
</protein>
<dbReference type="Pfam" id="PF15049">
    <property type="entry name" value="DUF4534"/>
    <property type="match status" value="1"/>
</dbReference>
<name>A0A7N4P423_SARHA</name>
<reference evidence="2 3" key="1">
    <citation type="journal article" date="2011" name="Proc. Natl. Acad. Sci. U.S.A.">
        <title>Genetic diversity and population structure of the endangered marsupial Sarcophilus harrisii (Tasmanian devil).</title>
        <authorList>
            <person name="Miller W."/>
            <person name="Hayes V.M."/>
            <person name="Ratan A."/>
            <person name="Petersen D.C."/>
            <person name="Wittekindt N.E."/>
            <person name="Miller J."/>
            <person name="Walenz B."/>
            <person name="Knight J."/>
            <person name="Qi J."/>
            <person name="Zhao F."/>
            <person name="Wang Q."/>
            <person name="Bedoya-Reina O.C."/>
            <person name="Katiyar N."/>
            <person name="Tomsho L.P."/>
            <person name="Kasson L.M."/>
            <person name="Hardie R.A."/>
            <person name="Woodbridge P."/>
            <person name="Tindall E.A."/>
            <person name="Bertelsen M.F."/>
            <person name="Dixon D."/>
            <person name="Pyecroft S."/>
            <person name="Helgen K.M."/>
            <person name="Lesk A.M."/>
            <person name="Pringle T.H."/>
            <person name="Patterson N."/>
            <person name="Zhang Y."/>
            <person name="Kreiss A."/>
            <person name="Woods G.M."/>
            <person name="Jones M.E."/>
            <person name="Schuster S.C."/>
        </authorList>
    </citation>
    <scope>NUCLEOTIDE SEQUENCE [LARGE SCALE GENOMIC DNA]</scope>
</reference>
<reference evidence="2" key="3">
    <citation type="submission" date="2025-09" db="UniProtKB">
        <authorList>
            <consortium name="Ensembl"/>
        </authorList>
    </citation>
    <scope>IDENTIFICATION</scope>
</reference>
<dbReference type="KEGG" id="shr:100931588"/>
<sequence length="194" mass="22907">MRQWFAINAQLGTFLSGVFTIFATNMYVVFEEKHMVKLNCTEQNEEENLNVINDFIICWSYKITLCLSLITIFISCFLLYSVHAQIYKGMVIYVIWIIFYEAVNSLLQILTNKPNDKSPSEVKFLRWFGLISRIFMHAFWLFFVITYAHKVYKKQVQTNITSYTNRLSTSMESKRESSYYPNFPKLSSRAPRST</sequence>
<dbReference type="GeneID" id="100931588"/>
<dbReference type="PANTHER" id="PTHR34928">
    <property type="entry name" value="TRANSMEMBRANE PROTEIN 217"/>
    <property type="match status" value="1"/>
</dbReference>
<dbReference type="Proteomes" id="UP000007648">
    <property type="component" value="Unassembled WGS sequence"/>
</dbReference>
<evidence type="ECO:0000313" key="2">
    <source>
        <dbReference type="Ensembl" id="ENSSHAP00000032012.1"/>
    </source>
</evidence>
<feature type="transmembrane region" description="Helical" evidence="1">
    <location>
        <begin position="12"/>
        <end position="30"/>
    </location>
</feature>
<dbReference type="CTD" id="221468"/>
<dbReference type="InParanoid" id="A0A7N4P423"/>